<feature type="region of interest" description="Disordered" evidence="1">
    <location>
        <begin position="24"/>
        <end position="47"/>
    </location>
</feature>
<comment type="caution">
    <text evidence="2">The sequence shown here is derived from an EMBL/GenBank/DDBJ whole genome shotgun (WGS) entry which is preliminary data.</text>
</comment>
<feature type="non-terminal residue" evidence="2">
    <location>
        <position position="132"/>
    </location>
</feature>
<sequence>KLVIPLAIYKRIYKKSDVLDIKGDGHCSKRNAPTDTHPTPPPHPPTPLPAVTLATLEESLMLPSTQSHWAREWMLALSTFIINHECQGNFLKRVKENSQLIKESQRGRKVLGFKLVSGQRHLELACGRGPVH</sequence>
<feature type="non-terminal residue" evidence="2">
    <location>
        <position position="1"/>
    </location>
</feature>
<accession>A0A8J6DEW7</accession>
<dbReference type="AlphaFoldDB" id="A0A8J6DEW7"/>
<gene>
    <name evidence="2" type="ORF">J0S82_001341</name>
</gene>
<name>A0A8J6DEW7_GALPY</name>
<evidence type="ECO:0000313" key="2">
    <source>
        <dbReference type="EMBL" id="KAG8505929.1"/>
    </source>
</evidence>
<keyword evidence="3" id="KW-1185">Reference proteome</keyword>
<evidence type="ECO:0000256" key="1">
    <source>
        <dbReference type="SAM" id="MobiDB-lite"/>
    </source>
</evidence>
<dbReference type="EMBL" id="JAGFMF010012210">
    <property type="protein sequence ID" value="KAG8505929.1"/>
    <property type="molecule type" value="Genomic_DNA"/>
</dbReference>
<proteinExistence type="predicted"/>
<protein>
    <submittedName>
        <fullName evidence="2">Uncharacterized protein</fullName>
    </submittedName>
</protein>
<reference evidence="2" key="1">
    <citation type="journal article" date="2021" name="Evol. Appl.">
        <title>The genome of the Pyrenean desman and the effects of bottlenecks and inbreeding on the genomic landscape of an endangered species.</title>
        <authorList>
            <person name="Escoda L."/>
            <person name="Castresana J."/>
        </authorList>
    </citation>
    <scope>NUCLEOTIDE SEQUENCE</scope>
    <source>
        <strain evidence="2">IBE-C5619</strain>
    </source>
</reference>
<feature type="compositionally biased region" description="Pro residues" evidence="1">
    <location>
        <begin position="38"/>
        <end position="47"/>
    </location>
</feature>
<organism evidence="2 3">
    <name type="scientific">Galemys pyrenaicus</name>
    <name type="common">Iberian desman</name>
    <name type="synonym">Pyrenean desman</name>
    <dbReference type="NCBI Taxonomy" id="202257"/>
    <lineage>
        <taxon>Eukaryota</taxon>
        <taxon>Metazoa</taxon>
        <taxon>Chordata</taxon>
        <taxon>Craniata</taxon>
        <taxon>Vertebrata</taxon>
        <taxon>Euteleostomi</taxon>
        <taxon>Mammalia</taxon>
        <taxon>Eutheria</taxon>
        <taxon>Laurasiatheria</taxon>
        <taxon>Eulipotyphla</taxon>
        <taxon>Talpidae</taxon>
        <taxon>Galemys</taxon>
    </lineage>
</organism>
<evidence type="ECO:0000313" key="3">
    <source>
        <dbReference type="Proteomes" id="UP000700334"/>
    </source>
</evidence>
<dbReference type="Proteomes" id="UP000700334">
    <property type="component" value="Unassembled WGS sequence"/>
</dbReference>